<keyword evidence="4" id="KW-1185">Reference proteome</keyword>
<feature type="region of interest" description="Disordered" evidence="1">
    <location>
        <begin position="21"/>
        <end position="46"/>
    </location>
</feature>
<feature type="chain" id="PRO_5003867748" description="Secreted protein" evidence="2">
    <location>
        <begin position="26"/>
        <end position="121"/>
    </location>
</feature>
<dbReference type="EMBL" id="GL376631">
    <property type="status" value="NOT_ANNOTATED_CDS"/>
    <property type="molecule type" value="Genomic_DNA"/>
</dbReference>
<protein>
    <recommendedName>
        <fullName evidence="5">Secreted protein</fullName>
    </recommendedName>
</protein>
<evidence type="ECO:0008006" key="5">
    <source>
        <dbReference type="Google" id="ProtNLM"/>
    </source>
</evidence>
<dbReference type="Proteomes" id="UP000019132">
    <property type="component" value="Unassembled WGS sequence"/>
</dbReference>
<feature type="signal peptide" evidence="2">
    <location>
        <begin position="1"/>
        <end position="25"/>
    </location>
</feature>
<dbReference type="EnsemblProtists" id="PYU1_T004406">
    <property type="protein sequence ID" value="PYU1_T004406"/>
    <property type="gene ID" value="PYU1_G004396"/>
</dbReference>
<evidence type="ECO:0000256" key="2">
    <source>
        <dbReference type="SAM" id="SignalP"/>
    </source>
</evidence>
<dbReference type="AlphaFoldDB" id="K3WHG4"/>
<dbReference type="VEuPathDB" id="FungiDB:PYU1_G004396"/>
<organism evidence="3 4">
    <name type="scientific">Globisporangium ultimum (strain ATCC 200006 / CBS 805.95 / DAOM BR144)</name>
    <name type="common">Pythium ultimum</name>
    <dbReference type="NCBI Taxonomy" id="431595"/>
    <lineage>
        <taxon>Eukaryota</taxon>
        <taxon>Sar</taxon>
        <taxon>Stramenopiles</taxon>
        <taxon>Oomycota</taxon>
        <taxon>Peronosporomycetes</taxon>
        <taxon>Pythiales</taxon>
        <taxon>Pythiaceae</taxon>
        <taxon>Globisporangium</taxon>
    </lineage>
</organism>
<name>K3WHG4_GLOUD</name>
<dbReference type="InParanoid" id="K3WHG4"/>
<reference evidence="4" key="2">
    <citation type="submission" date="2010-04" db="EMBL/GenBank/DDBJ databases">
        <authorList>
            <person name="Buell R."/>
            <person name="Hamilton J."/>
            <person name="Hostetler J."/>
        </authorList>
    </citation>
    <scope>NUCLEOTIDE SEQUENCE [LARGE SCALE GENOMIC DNA]</scope>
    <source>
        <strain evidence="4">DAOM:BR144</strain>
    </source>
</reference>
<accession>K3WHG4</accession>
<evidence type="ECO:0000256" key="1">
    <source>
        <dbReference type="SAM" id="MobiDB-lite"/>
    </source>
</evidence>
<proteinExistence type="predicted"/>
<reference evidence="3" key="3">
    <citation type="submission" date="2015-02" db="UniProtKB">
        <authorList>
            <consortium name="EnsemblProtists"/>
        </authorList>
    </citation>
    <scope>IDENTIFICATION</scope>
    <source>
        <strain evidence="3">DAOM BR144</strain>
    </source>
</reference>
<sequence length="121" mass="12625">MWGITSSCCVVVASVSMLLSSPSKSEPRNCSTTSRISGDRPRATAPVPLSLVSRPADRHEMTLNTCCGVRFVLATAPRATATRKSSSADALLAPTTAFGRCVIASCESSNSESIHGFSTTT</sequence>
<evidence type="ECO:0000313" key="4">
    <source>
        <dbReference type="Proteomes" id="UP000019132"/>
    </source>
</evidence>
<keyword evidence="2" id="KW-0732">Signal</keyword>
<dbReference type="HOGENOM" id="CLU_2042783_0_0_1"/>
<reference evidence="4" key="1">
    <citation type="journal article" date="2010" name="Genome Biol.">
        <title>Genome sequence of the necrotrophic plant pathogen Pythium ultimum reveals original pathogenicity mechanisms and effector repertoire.</title>
        <authorList>
            <person name="Levesque C.A."/>
            <person name="Brouwer H."/>
            <person name="Cano L."/>
            <person name="Hamilton J.P."/>
            <person name="Holt C."/>
            <person name="Huitema E."/>
            <person name="Raffaele S."/>
            <person name="Robideau G.P."/>
            <person name="Thines M."/>
            <person name="Win J."/>
            <person name="Zerillo M.M."/>
            <person name="Beakes G.W."/>
            <person name="Boore J.L."/>
            <person name="Busam D."/>
            <person name="Dumas B."/>
            <person name="Ferriera S."/>
            <person name="Fuerstenberg S.I."/>
            <person name="Gachon C.M."/>
            <person name="Gaulin E."/>
            <person name="Govers F."/>
            <person name="Grenville-Briggs L."/>
            <person name="Horner N."/>
            <person name="Hostetler J."/>
            <person name="Jiang R.H."/>
            <person name="Johnson J."/>
            <person name="Krajaejun T."/>
            <person name="Lin H."/>
            <person name="Meijer H.J."/>
            <person name="Moore B."/>
            <person name="Morris P."/>
            <person name="Phuntmart V."/>
            <person name="Puiu D."/>
            <person name="Shetty J."/>
            <person name="Stajich J.E."/>
            <person name="Tripathy S."/>
            <person name="Wawra S."/>
            <person name="van West P."/>
            <person name="Whitty B.R."/>
            <person name="Coutinho P.M."/>
            <person name="Henrissat B."/>
            <person name="Martin F."/>
            <person name="Thomas P.D."/>
            <person name="Tyler B.M."/>
            <person name="De Vries R.P."/>
            <person name="Kamoun S."/>
            <person name="Yandell M."/>
            <person name="Tisserat N."/>
            <person name="Buell C.R."/>
        </authorList>
    </citation>
    <scope>NUCLEOTIDE SEQUENCE</scope>
    <source>
        <strain evidence="4">DAOM:BR144</strain>
    </source>
</reference>
<evidence type="ECO:0000313" key="3">
    <source>
        <dbReference type="EnsemblProtists" id="PYU1_T004406"/>
    </source>
</evidence>
<dbReference type="eggNOG" id="ENOG502R9AG">
    <property type="taxonomic scope" value="Eukaryota"/>
</dbReference>